<evidence type="ECO:0000313" key="2">
    <source>
        <dbReference type="EMBL" id="RAU17740.1"/>
    </source>
</evidence>
<dbReference type="RefSeq" id="WP_112159589.1">
    <property type="nucleotide sequence ID" value="NZ_QKRX01000008.1"/>
</dbReference>
<dbReference type="EMBL" id="QKRX01000008">
    <property type="protein sequence ID" value="RAU17740.1"/>
    <property type="molecule type" value="Genomic_DNA"/>
</dbReference>
<keyword evidence="1" id="KW-0472">Membrane</keyword>
<dbReference type="AlphaFoldDB" id="A0A364NL65"/>
<keyword evidence="1" id="KW-1133">Transmembrane helix</keyword>
<name>A0A364NL65_9GAMM</name>
<accession>A0A364NL65</accession>
<reference evidence="2 3" key="1">
    <citation type="submission" date="2018-06" db="EMBL/GenBank/DDBJ databases">
        <title>Nitrincola tibetense sp. nov., isolated from Lake XuguoCo on Tibetan Plateau.</title>
        <authorList>
            <person name="Xing P."/>
        </authorList>
    </citation>
    <scope>NUCLEOTIDE SEQUENCE [LARGE SCALE GENOMIC DNA]</scope>
    <source>
        <strain evidence="3">xg18</strain>
    </source>
</reference>
<evidence type="ECO:0000256" key="1">
    <source>
        <dbReference type="SAM" id="Phobius"/>
    </source>
</evidence>
<dbReference type="Proteomes" id="UP000250744">
    <property type="component" value="Unassembled WGS sequence"/>
</dbReference>
<proteinExistence type="predicted"/>
<feature type="transmembrane region" description="Helical" evidence="1">
    <location>
        <begin position="12"/>
        <end position="33"/>
    </location>
</feature>
<keyword evidence="1" id="KW-0812">Transmembrane</keyword>
<evidence type="ECO:0000313" key="3">
    <source>
        <dbReference type="Proteomes" id="UP000250744"/>
    </source>
</evidence>
<protein>
    <submittedName>
        <fullName evidence="2">Uncharacterized protein</fullName>
    </submittedName>
</protein>
<feature type="transmembrane region" description="Helical" evidence="1">
    <location>
        <begin position="39"/>
        <end position="60"/>
    </location>
</feature>
<keyword evidence="3" id="KW-1185">Reference proteome</keyword>
<organism evidence="2 3">
    <name type="scientific">Nitrincola tibetensis</name>
    <dbReference type="NCBI Taxonomy" id="2219697"/>
    <lineage>
        <taxon>Bacteria</taxon>
        <taxon>Pseudomonadati</taxon>
        <taxon>Pseudomonadota</taxon>
        <taxon>Gammaproteobacteria</taxon>
        <taxon>Oceanospirillales</taxon>
        <taxon>Oceanospirillaceae</taxon>
        <taxon>Nitrincola</taxon>
    </lineage>
</organism>
<gene>
    <name evidence="2" type="ORF">DN062_12165</name>
</gene>
<sequence>MAEVEDKHKLRGLSRIVGVALSAFFAAVGIAGYQRTQDAMQLLLFLGLAVVAFVLVKLLFMGISRLLDQLDQTSK</sequence>
<comment type="caution">
    <text evidence="2">The sequence shown here is derived from an EMBL/GenBank/DDBJ whole genome shotgun (WGS) entry which is preliminary data.</text>
</comment>
<dbReference type="OrthoDB" id="6121134at2"/>